<protein>
    <submittedName>
        <fullName evidence="1">Uncharacterized protein</fullName>
    </submittedName>
</protein>
<keyword evidence="2" id="KW-1185">Reference proteome</keyword>
<accession>A0A6J8AJB4</accession>
<sequence>MADDLYSNPVFSIVCSSSYDRVIKHAERLEARFQESIPIHPEVELLSEHYHNVTAQIEMDKLSAVISSPVSHHNRLNNHFNQQRQQLITYYTERLADIGNLKAYVDQNKDVDLNKDVNWKALNLMKEWYDKHKDHPYPTIHDMGHISILGNIAVNDIDTWFHFERIRRSLVNN</sequence>
<reference evidence="1 2" key="1">
    <citation type="submission" date="2020-06" db="EMBL/GenBank/DDBJ databases">
        <authorList>
            <person name="Li R."/>
            <person name="Bekaert M."/>
        </authorList>
    </citation>
    <scope>NUCLEOTIDE SEQUENCE [LARGE SCALE GENOMIC DNA]</scope>
    <source>
        <strain evidence="2">wild</strain>
    </source>
</reference>
<proteinExistence type="predicted"/>
<evidence type="ECO:0000313" key="1">
    <source>
        <dbReference type="EMBL" id="CAC5369191.1"/>
    </source>
</evidence>
<gene>
    <name evidence="1" type="ORF">MCOR_8467</name>
</gene>
<dbReference type="InterPro" id="IPR009057">
    <property type="entry name" value="Homeodomain-like_sf"/>
</dbReference>
<dbReference type="Proteomes" id="UP000507470">
    <property type="component" value="Unassembled WGS sequence"/>
</dbReference>
<dbReference type="SUPFAM" id="SSF46689">
    <property type="entry name" value="Homeodomain-like"/>
    <property type="match status" value="1"/>
</dbReference>
<dbReference type="EMBL" id="CACVKT020001575">
    <property type="protein sequence ID" value="CAC5369191.1"/>
    <property type="molecule type" value="Genomic_DNA"/>
</dbReference>
<dbReference type="AlphaFoldDB" id="A0A6J8AJB4"/>
<evidence type="ECO:0000313" key="2">
    <source>
        <dbReference type="Proteomes" id="UP000507470"/>
    </source>
</evidence>
<dbReference type="Gene3D" id="1.10.10.60">
    <property type="entry name" value="Homeodomain-like"/>
    <property type="match status" value="1"/>
</dbReference>
<dbReference type="OrthoDB" id="10056939at2759"/>
<organism evidence="1 2">
    <name type="scientific">Mytilus coruscus</name>
    <name type="common">Sea mussel</name>
    <dbReference type="NCBI Taxonomy" id="42192"/>
    <lineage>
        <taxon>Eukaryota</taxon>
        <taxon>Metazoa</taxon>
        <taxon>Spiralia</taxon>
        <taxon>Lophotrochozoa</taxon>
        <taxon>Mollusca</taxon>
        <taxon>Bivalvia</taxon>
        <taxon>Autobranchia</taxon>
        <taxon>Pteriomorphia</taxon>
        <taxon>Mytilida</taxon>
        <taxon>Mytiloidea</taxon>
        <taxon>Mytilidae</taxon>
        <taxon>Mytilinae</taxon>
        <taxon>Mytilus</taxon>
    </lineage>
</organism>
<name>A0A6J8AJB4_MYTCO</name>